<protein>
    <submittedName>
        <fullName evidence="1">Uncharacterized protein</fullName>
    </submittedName>
</protein>
<accession>A0ABT0FPN9</accession>
<evidence type="ECO:0000313" key="1">
    <source>
        <dbReference type="EMBL" id="MCK2214277.1"/>
    </source>
</evidence>
<reference evidence="1 2" key="1">
    <citation type="submission" date="2022-04" db="EMBL/GenBank/DDBJ databases">
        <title>Genome draft of Actinomadura sp. ATCC 31491.</title>
        <authorList>
            <person name="Shi X."/>
            <person name="Du Y."/>
        </authorList>
    </citation>
    <scope>NUCLEOTIDE SEQUENCE [LARGE SCALE GENOMIC DNA]</scope>
    <source>
        <strain evidence="1 2">ATCC 31491</strain>
    </source>
</reference>
<evidence type="ECO:0000313" key="2">
    <source>
        <dbReference type="Proteomes" id="UP001317259"/>
    </source>
</evidence>
<dbReference type="EMBL" id="JAKRKC020000001">
    <property type="protein sequence ID" value="MCK2214277.1"/>
    <property type="molecule type" value="Genomic_DNA"/>
</dbReference>
<dbReference type="Proteomes" id="UP001317259">
    <property type="component" value="Unassembled WGS sequence"/>
</dbReference>
<gene>
    <name evidence="1" type="ORF">MF672_010810</name>
</gene>
<keyword evidence="2" id="KW-1185">Reference proteome</keyword>
<sequence length="107" mass="12829">MSTLDLASPRVVYDVHAQSWERILADPERYARLTTWVREQGLDPERIYRLEVYLIDTPRARVFEWKQDEQGRRYCEVEHDHKARYEACRIAQREPYAVILKALPPDL</sequence>
<organism evidence="1 2">
    <name type="scientific">Actinomadura luzonensis</name>
    <dbReference type="NCBI Taxonomy" id="2805427"/>
    <lineage>
        <taxon>Bacteria</taxon>
        <taxon>Bacillati</taxon>
        <taxon>Actinomycetota</taxon>
        <taxon>Actinomycetes</taxon>
        <taxon>Streptosporangiales</taxon>
        <taxon>Thermomonosporaceae</taxon>
        <taxon>Actinomadura</taxon>
    </lineage>
</organism>
<comment type="caution">
    <text evidence="1">The sequence shown here is derived from an EMBL/GenBank/DDBJ whole genome shotgun (WGS) entry which is preliminary data.</text>
</comment>
<proteinExistence type="predicted"/>
<name>A0ABT0FPN9_9ACTN</name>
<dbReference type="RefSeq" id="WP_242380722.1">
    <property type="nucleotide sequence ID" value="NZ_JAKRKC020000001.1"/>
</dbReference>